<dbReference type="Pfam" id="PF00528">
    <property type="entry name" value="BPD_transp_1"/>
    <property type="match status" value="1"/>
</dbReference>
<organism evidence="15 16">
    <name type="scientific">Streptomyces badius</name>
    <dbReference type="NCBI Taxonomy" id="1941"/>
    <lineage>
        <taxon>Bacteria</taxon>
        <taxon>Bacillati</taxon>
        <taxon>Actinomycetota</taxon>
        <taxon>Actinomycetes</taxon>
        <taxon>Kitasatosporales</taxon>
        <taxon>Streptomycetaceae</taxon>
        <taxon>Streptomyces</taxon>
    </lineage>
</organism>
<keyword evidence="8 10" id="KW-0472">Membrane</keyword>
<evidence type="ECO:0000256" key="3">
    <source>
        <dbReference type="ARBA" id="ARBA00022505"/>
    </source>
</evidence>
<feature type="transmembrane region" description="Helical" evidence="10">
    <location>
        <begin position="62"/>
        <end position="84"/>
    </location>
</feature>
<feature type="transmembrane region" description="Helical" evidence="10">
    <location>
        <begin position="183"/>
        <end position="205"/>
    </location>
</feature>
<dbReference type="PROSITE" id="PS00211">
    <property type="entry name" value="ABC_TRANSPORTER_1"/>
    <property type="match status" value="1"/>
</dbReference>
<name>A0ABQ2T392_STRBA</name>
<evidence type="ECO:0000313" key="16">
    <source>
        <dbReference type="Proteomes" id="UP000659767"/>
    </source>
</evidence>
<feature type="region of interest" description="Disordered" evidence="11">
    <location>
        <begin position="270"/>
        <end position="307"/>
    </location>
</feature>
<dbReference type="InterPro" id="IPR035906">
    <property type="entry name" value="MetI-like_sf"/>
</dbReference>
<dbReference type="PANTHER" id="PTHR42781">
    <property type="entry name" value="SPERMIDINE/PUTRESCINE IMPORT ATP-BINDING PROTEIN POTA"/>
    <property type="match status" value="1"/>
</dbReference>
<dbReference type="SMART" id="SM00382">
    <property type="entry name" value="AAA"/>
    <property type="match status" value="1"/>
</dbReference>
<feature type="compositionally biased region" description="Low complexity" evidence="11">
    <location>
        <begin position="277"/>
        <end position="289"/>
    </location>
</feature>
<dbReference type="Proteomes" id="UP000659767">
    <property type="component" value="Unassembled WGS sequence"/>
</dbReference>
<dbReference type="InterPro" id="IPR011867">
    <property type="entry name" value="ModB_ABC"/>
</dbReference>
<evidence type="ECO:0000259" key="13">
    <source>
        <dbReference type="PROSITE" id="PS50928"/>
    </source>
</evidence>
<evidence type="ECO:0000256" key="7">
    <source>
        <dbReference type="ARBA" id="ARBA00022989"/>
    </source>
</evidence>
<keyword evidence="16" id="KW-1185">Reference proteome</keyword>
<dbReference type="RefSeq" id="WP_199888190.1">
    <property type="nucleotide sequence ID" value="NZ_BMSZ01000006.1"/>
</dbReference>
<comment type="subcellular location">
    <subcellularLocation>
        <location evidence="10">Cell membrane</location>
        <topology evidence="10">Multi-pass membrane protein</topology>
    </subcellularLocation>
    <subcellularLocation>
        <location evidence="1">Membrane</location>
        <topology evidence="1">Multi-pass membrane protein</topology>
    </subcellularLocation>
</comment>
<reference evidence="16" key="1">
    <citation type="journal article" date="2019" name="Int. J. Syst. Evol. Microbiol.">
        <title>The Global Catalogue of Microorganisms (GCM) 10K type strain sequencing project: providing services to taxonomists for standard genome sequencing and annotation.</title>
        <authorList>
            <consortium name="The Broad Institute Genomics Platform"/>
            <consortium name="The Broad Institute Genome Sequencing Center for Infectious Disease"/>
            <person name="Wu L."/>
            <person name="Ma J."/>
        </authorList>
    </citation>
    <scope>NUCLEOTIDE SEQUENCE [LARGE SCALE GENOMIC DNA]</scope>
    <source>
        <strain evidence="16">JCM 4350</strain>
    </source>
</reference>
<dbReference type="InterPro" id="IPR008995">
    <property type="entry name" value="Mo/tungstate-bd_C_term_dom"/>
</dbReference>
<feature type="domain" description="Mop" evidence="14">
    <location>
        <begin position="583"/>
        <end position="649"/>
    </location>
</feature>
<keyword evidence="7 10" id="KW-1133">Transmembrane helix</keyword>
<evidence type="ECO:0000256" key="2">
    <source>
        <dbReference type="ARBA" id="ARBA00022448"/>
    </source>
</evidence>
<keyword evidence="3 9" id="KW-0500">Molybdenum</keyword>
<dbReference type="Gene3D" id="3.40.50.300">
    <property type="entry name" value="P-loop containing nucleotide triphosphate hydrolases"/>
    <property type="match status" value="1"/>
</dbReference>
<dbReference type="InterPro" id="IPR003593">
    <property type="entry name" value="AAA+_ATPase"/>
</dbReference>
<feature type="domain" description="ABC transporter" evidence="12">
    <location>
        <begin position="294"/>
        <end position="532"/>
    </location>
</feature>
<evidence type="ECO:0000256" key="8">
    <source>
        <dbReference type="ARBA" id="ARBA00023136"/>
    </source>
</evidence>
<dbReference type="PROSITE" id="PS50928">
    <property type="entry name" value="ABC_TM1"/>
    <property type="match status" value="1"/>
</dbReference>
<dbReference type="InterPro" id="IPR003439">
    <property type="entry name" value="ABC_transporter-like_ATP-bd"/>
</dbReference>
<evidence type="ECO:0000256" key="11">
    <source>
        <dbReference type="SAM" id="MobiDB-lite"/>
    </source>
</evidence>
<evidence type="ECO:0000256" key="6">
    <source>
        <dbReference type="ARBA" id="ARBA00022840"/>
    </source>
</evidence>
<comment type="similarity">
    <text evidence="10">Belongs to the binding-protein-dependent transport system permease family.</text>
</comment>
<dbReference type="InterPro" id="IPR000515">
    <property type="entry name" value="MetI-like"/>
</dbReference>
<protein>
    <recommendedName>
        <fullName evidence="17">ABC transporter ATP-binding protein/permease</fullName>
    </recommendedName>
</protein>
<dbReference type="PANTHER" id="PTHR42781:SF4">
    <property type="entry name" value="SPERMIDINE_PUTRESCINE IMPORT ATP-BINDING PROTEIN POTA"/>
    <property type="match status" value="1"/>
</dbReference>
<dbReference type="PROSITE" id="PS51866">
    <property type="entry name" value="MOP"/>
    <property type="match status" value="1"/>
</dbReference>
<sequence length="650" mass="68103">MKRPALRRTPGSRAPLLLTVPALLAVAFLMLPLVGVLARTSWGELGDHLTAEATTEALRLSLLVSLWSLGLSLLFGVPLAWLLARVPFPGKAFVRSLVLLPMVLPPTVGGVALLLAFGRRGLLGPWLEDTFGVTLPFHTSGAVLAATFVAMPFLVISLEGALGGLRPRYEETAASLGASPIRVFLTVTLPMVAPGLIAGAALTWARALGEFGATITFAGNLPGTTQTLPLQVYLLLQDSPEAATSVSLLLLAIAMVVLVALRGRWTGAPGDHRDPASRAVAAGPAATAPDPFPEPSADLLEKTPPEPWPLHADVTGFTRLTLDAGPGTTIAVVGPNGAGKTTLLRALLGLTPRARAELRLGDDDVTGLPPHRRGVAWVPQDGALFPHLSALTNTAYGLRAHGVPRAEARRDAQGWLDRLGVGHLAHRKPAQLSGGQAQRVALARALAARPRLLLLDEPLAALDQTTRARVRHTLRGHLAEFGGVCLIVTHDPVEAVSLADRVLVLEDGRALQDEPPAQVTRHPRSPWVARMLGRNAWPGTATADGLALEGGGHLVVAEPLPAGTDALAVIAPEAVSVHRERPTGSPRNVWPGTVREITSGGSRLRLLITSAEAPDLVAEITPAAAAELGIADESAVWTSVKATEVTVVPL</sequence>
<keyword evidence="6" id="KW-0067">ATP-binding</keyword>
<dbReference type="Gene3D" id="2.40.50.100">
    <property type="match status" value="1"/>
</dbReference>
<dbReference type="InterPro" id="IPR027417">
    <property type="entry name" value="P-loop_NTPase"/>
</dbReference>
<feature type="transmembrane region" description="Helical" evidence="10">
    <location>
        <begin position="137"/>
        <end position="162"/>
    </location>
</feature>
<dbReference type="PROSITE" id="PS50893">
    <property type="entry name" value="ABC_TRANSPORTER_2"/>
    <property type="match status" value="1"/>
</dbReference>
<dbReference type="InterPro" id="IPR050093">
    <property type="entry name" value="ABC_SmlMolc_Importer"/>
</dbReference>
<dbReference type="Pfam" id="PF03459">
    <property type="entry name" value="TOBE"/>
    <property type="match status" value="1"/>
</dbReference>
<comment type="caution">
    <text evidence="15">The sequence shown here is derived from an EMBL/GenBank/DDBJ whole genome shotgun (WGS) entry which is preliminary data.</text>
</comment>
<keyword evidence="2 10" id="KW-0813">Transport</keyword>
<evidence type="ECO:0000313" key="15">
    <source>
        <dbReference type="EMBL" id="GGS50571.1"/>
    </source>
</evidence>
<accession>A0ABQ2T392</accession>
<dbReference type="Gene3D" id="1.10.3720.10">
    <property type="entry name" value="MetI-like"/>
    <property type="match status" value="1"/>
</dbReference>
<dbReference type="SUPFAM" id="SSF52540">
    <property type="entry name" value="P-loop containing nucleoside triphosphate hydrolases"/>
    <property type="match status" value="1"/>
</dbReference>
<evidence type="ECO:0000259" key="14">
    <source>
        <dbReference type="PROSITE" id="PS51866"/>
    </source>
</evidence>
<dbReference type="InterPro" id="IPR005116">
    <property type="entry name" value="Transp-assoc_OB_typ1"/>
</dbReference>
<dbReference type="InterPro" id="IPR004606">
    <property type="entry name" value="Mop_domain"/>
</dbReference>
<feature type="transmembrane region" description="Helical" evidence="10">
    <location>
        <begin position="96"/>
        <end position="117"/>
    </location>
</feature>
<dbReference type="SUPFAM" id="SSF50331">
    <property type="entry name" value="MOP-like"/>
    <property type="match status" value="1"/>
</dbReference>
<dbReference type="CDD" id="cd06261">
    <property type="entry name" value="TM_PBP2"/>
    <property type="match status" value="1"/>
</dbReference>
<keyword evidence="5" id="KW-0547">Nucleotide-binding</keyword>
<keyword evidence="4 10" id="KW-0812">Transmembrane</keyword>
<dbReference type="Pfam" id="PF00005">
    <property type="entry name" value="ABC_tran"/>
    <property type="match status" value="1"/>
</dbReference>
<evidence type="ECO:0000256" key="1">
    <source>
        <dbReference type="ARBA" id="ARBA00004141"/>
    </source>
</evidence>
<evidence type="ECO:0000256" key="10">
    <source>
        <dbReference type="RuleBase" id="RU363032"/>
    </source>
</evidence>
<proteinExistence type="inferred from homology"/>
<dbReference type="NCBIfam" id="TIGR02141">
    <property type="entry name" value="modB_ABC"/>
    <property type="match status" value="1"/>
</dbReference>
<dbReference type="InterPro" id="IPR017871">
    <property type="entry name" value="ABC_transporter-like_CS"/>
</dbReference>
<evidence type="ECO:0000256" key="5">
    <source>
        <dbReference type="ARBA" id="ARBA00022741"/>
    </source>
</evidence>
<gene>
    <name evidence="15" type="ORF">GCM10010253_26160</name>
</gene>
<evidence type="ECO:0000256" key="9">
    <source>
        <dbReference type="PROSITE-ProRule" id="PRU01213"/>
    </source>
</evidence>
<dbReference type="EMBL" id="BMSZ01000006">
    <property type="protein sequence ID" value="GGS50571.1"/>
    <property type="molecule type" value="Genomic_DNA"/>
</dbReference>
<dbReference type="NCBIfam" id="TIGR01581">
    <property type="entry name" value="Mo_ABC_porter"/>
    <property type="match status" value="1"/>
</dbReference>
<dbReference type="InterPro" id="IPR006469">
    <property type="entry name" value="NifC_ABC_porter"/>
</dbReference>
<evidence type="ECO:0008006" key="17">
    <source>
        <dbReference type="Google" id="ProtNLM"/>
    </source>
</evidence>
<evidence type="ECO:0000259" key="12">
    <source>
        <dbReference type="PROSITE" id="PS50893"/>
    </source>
</evidence>
<feature type="domain" description="ABC transmembrane type-1" evidence="13">
    <location>
        <begin position="58"/>
        <end position="261"/>
    </location>
</feature>
<dbReference type="SUPFAM" id="SSF161098">
    <property type="entry name" value="MetI-like"/>
    <property type="match status" value="1"/>
</dbReference>
<evidence type="ECO:0000256" key="4">
    <source>
        <dbReference type="ARBA" id="ARBA00022692"/>
    </source>
</evidence>